<proteinExistence type="predicted"/>
<dbReference type="EC" id="2.7.13.3" evidence="2"/>
<evidence type="ECO:0000256" key="7">
    <source>
        <dbReference type="SAM" id="Phobius"/>
    </source>
</evidence>
<dbReference type="OrthoDB" id="9785252at2"/>
<dbReference type="GO" id="GO:0000155">
    <property type="term" value="F:phosphorelay sensor kinase activity"/>
    <property type="evidence" value="ECO:0007669"/>
    <property type="project" value="InterPro"/>
</dbReference>
<keyword evidence="4" id="KW-0547">Nucleotide-binding</keyword>
<accession>A0A545UI97</accession>
<dbReference type="AlphaFoldDB" id="A0A545UI97"/>
<feature type="transmembrane region" description="Helical" evidence="7">
    <location>
        <begin position="94"/>
        <end position="112"/>
    </location>
</feature>
<gene>
    <name evidence="9" type="ORF">FLL46_03425</name>
</gene>
<dbReference type="InterPro" id="IPR050980">
    <property type="entry name" value="2C_sensor_his_kinase"/>
</dbReference>
<dbReference type="Proteomes" id="UP000315439">
    <property type="component" value="Unassembled WGS sequence"/>
</dbReference>
<dbReference type="PANTHER" id="PTHR44936:SF10">
    <property type="entry name" value="SENSOR PROTEIN RSTB"/>
    <property type="match status" value="1"/>
</dbReference>
<dbReference type="Gene3D" id="3.30.565.10">
    <property type="entry name" value="Histidine kinase-like ATPase, C-terminal domain"/>
    <property type="match status" value="1"/>
</dbReference>
<dbReference type="InterPro" id="IPR003594">
    <property type="entry name" value="HATPase_dom"/>
</dbReference>
<keyword evidence="7" id="KW-0472">Membrane</keyword>
<evidence type="ECO:0000256" key="2">
    <source>
        <dbReference type="ARBA" id="ARBA00012438"/>
    </source>
</evidence>
<evidence type="ECO:0000256" key="4">
    <source>
        <dbReference type="ARBA" id="ARBA00022741"/>
    </source>
</evidence>
<dbReference type="InterPro" id="IPR004358">
    <property type="entry name" value="Sig_transdc_His_kin-like_C"/>
</dbReference>
<keyword evidence="6" id="KW-0067">ATP-binding</keyword>
<comment type="catalytic activity">
    <reaction evidence="1">
        <text>ATP + protein L-histidine = ADP + protein N-phospho-L-histidine.</text>
        <dbReference type="EC" id="2.7.13.3"/>
    </reaction>
</comment>
<dbReference type="Gene3D" id="1.10.287.130">
    <property type="match status" value="1"/>
</dbReference>
<dbReference type="GO" id="GO:0005524">
    <property type="term" value="F:ATP binding"/>
    <property type="evidence" value="ECO:0007669"/>
    <property type="project" value="UniProtKB-KW"/>
</dbReference>
<dbReference type="SUPFAM" id="SSF55874">
    <property type="entry name" value="ATPase domain of HSP90 chaperone/DNA topoisomerase II/histidine kinase"/>
    <property type="match status" value="1"/>
</dbReference>
<keyword evidence="7" id="KW-1133">Transmembrane helix</keyword>
<organism evidence="9 10">
    <name type="scientific">Aliikangiella coralliicola</name>
    <dbReference type="NCBI Taxonomy" id="2592383"/>
    <lineage>
        <taxon>Bacteria</taxon>
        <taxon>Pseudomonadati</taxon>
        <taxon>Pseudomonadota</taxon>
        <taxon>Gammaproteobacteria</taxon>
        <taxon>Oceanospirillales</taxon>
        <taxon>Pleioneaceae</taxon>
        <taxon>Aliikangiella</taxon>
    </lineage>
</organism>
<dbReference type="PANTHER" id="PTHR44936">
    <property type="entry name" value="SENSOR PROTEIN CREC"/>
    <property type="match status" value="1"/>
</dbReference>
<dbReference type="InterPro" id="IPR036890">
    <property type="entry name" value="HATPase_C_sf"/>
</dbReference>
<dbReference type="SUPFAM" id="SSF47384">
    <property type="entry name" value="Homodimeric domain of signal transducing histidine kinase"/>
    <property type="match status" value="1"/>
</dbReference>
<feature type="transmembrane region" description="Helical" evidence="7">
    <location>
        <begin position="176"/>
        <end position="196"/>
    </location>
</feature>
<evidence type="ECO:0000313" key="9">
    <source>
        <dbReference type="EMBL" id="TQV89191.1"/>
    </source>
</evidence>
<evidence type="ECO:0000256" key="3">
    <source>
        <dbReference type="ARBA" id="ARBA00022679"/>
    </source>
</evidence>
<dbReference type="SMART" id="SM00387">
    <property type="entry name" value="HATPase_c"/>
    <property type="match status" value="1"/>
</dbReference>
<evidence type="ECO:0000256" key="6">
    <source>
        <dbReference type="ARBA" id="ARBA00022840"/>
    </source>
</evidence>
<feature type="transmembrane region" description="Helical" evidence="7">
    <location>
        <begin position="62"/>
        <end position="82"/>
    </location>
</feature>
<name>A0A545UI97_9GAMM</name>
<dbReference type="PRINTS" id="PR00344">
    <property type="entry name" value="BCTRLSENSOR"/>
</dbReference>
<evidence type="ECO:0000313" key="10">
    <source>
        <dbReference type="Proteomes" id="UP000315439"/>
    </source>
</evidence>
<keyword evidence="10" id="KW-1185">Reference proteome</keyword>
<dbReference type="InterPro" id="IPR005467">
    <property type="entry name" value="His_kinase_dom"/>
</dbReference>
<feature type="transmembrane region" description="Helical" evidence="7">
    <location>
        <begin position="37"/>
        <end position="56"/>
    </location>
</feature>
<dbReference type="InterPro" id="IPR036097">
    <property type="entry name" value="HisK_dim/P_sf"/>
</dbReference>
<dbReference type="PROSITE" id="PS50109">
    <property type="entry name" value="HIS_KIN"/>
    <property type="match status" value="1"/>
</dbReference>
<evidence type="ECO:0000256" key="1">
    <source>
        <dbReference type="ARBA" id="ARBA00000085"/>
    </source>
</evidence>
<feature type="domain" description="Histidine kinase" evidence="8">
    <location>
        <begin position="229"/>
        <end position="447"/>
    </location>
</feature>
<sequence length="449" mass="50547">MVLDDRPTLNRLKSMFENINPQNRQANLENVRILNRVRSIAIICQLALILFATLYLDIRLPLNWLFALLAFEVGFQIFNILRARQERSVSSFELLTHIATDSLILAGLVYFSGGANNPFIYLLLLSIALGTLMLKPRDLLLVSVLQLILYSLLNIYQRPLELADSSPLSSFHLHLAGMWVNFVITVILISIFGLLTRHSMRKQEHRIQSLREKQLKDEQILSLGIMSASAAHELGTPLATMAIIIDDLKHEPLAQEINQDMQLLSAQIANCRNIIQSLSEKSHKIKKQLSQETLDKRADNGEILKHRLQAIIDNWLVFRPQIALKQQWSKAFDTYVQNIPISVEQAVTNLLDNAADASIENGNDIVEINCHFSEQDLTIDITDFGQGITPEMKRSLGASIQETQKPGGLGWGLFLSNASIERYGGKVQLLEADHGGTLTRINMPKLLSF</sequence>
<feature type="transmembrane region" description="Helical" evidence="7">
    <location>
        <begin position="139"/>
        <end position="156"/>
    </location>
</feature>
<dbReference type="EMBL" id="VIKS01000002">
    <property type="protein sequence ID" value="TQV89191.1"/>
    <property type="molecule type" value="Genomic_DNA"/>
</dbReference>
<reference evidence="9 10" key="1">
    <citation type="submission" date="2019-07" db="EMBL/GenBank/DDBJ databases">
        <title>Draft genome for Aliikangiella sp. M105.</title>
        <authorList>
            <person name="Wang G."/>
        </authorList>
    </citation>
    <scope>NUCLEOTIDE SEQUENCE [LARGE SCALE GENOMIC DNA]</scope>
    <source>
        <strain evidence="9 10">M105</strain>
    </source>
</reference>
<keyword evidence="3" id="KW-0808">Transferase</keyword>
<keyword evidence="7" id="KW-0812">Transmembrane</keyword>
<keyword evidence="5" id="KW-0418">Kinase</keyword>
<dbReference type="GO" id="GO:0005886">
    <property type="term" value="C:plasma membrane"/>
    <property type="evidence" value="ECO:0007669"/>
    <property type="project" value="TreeGrafter"/>
</dbReference>
<evidence type="ECO:0000259" key="8">
    <source>
        <dbReference type="PROSITE" id="PS50109"/>
    </source>
</evidence>
<comment type="caution">
    <text evidence="9">The sequence shown here is derived from an EMBL/GenBank/DDBJ whole genome shotgun (WGS) entry which is preliminary data.</text>
</comment>
<feature type="transmembrane region" description="Helical" evidence="7">
    <location>
        <begin position="118"/>
        <end position="134"/>
    </location>
</feature>
<evidence type="ECO:0000256" key="5">
    <source>
        <dbReference type="ARBA" id="ARBA00022777"/>
    </source>
</evidence>
<dbReference type="Pfam" id="PF02518">
    <property type="entry name" value="HATPase_c"/>
    <property type="match status" value="1"/>
</dbReference>
<protein>
    <recommendedName>
        <fullName evidence="2">histidine kinase</fullName>
        <ecNumber evidence="2">2.7.13.3</ecNumber>
    </recommendedName>
</protein>